<dbReference type="RefSeq" id="XP_060407648.1">
    <property type="nucleotide sequence ID" value="XM_060565176.1"/>
</dbReference>
<name>A0AAD8UYY4_9PEZI</name>
<evidence type="ECO:0000313" key="3">
    <source>
        <dbReference type="Proteomes" id="UP001230504"/>
    </source>
</evidence>
<evidence type="ECO:0000313" key="2">
    <source>
        <dbReference type="EMBL" id="KAK1569403.1"/>
    </source>
</evidence>
<sequence>MLFLTLIFTLFTIGVSAHYRCFCSNKGSYSTIATINVCRQVNGAKLIISRGRHECKLSNKYSYKGDFIRGCVLRERVDGGSCDEWQSPFSI</sequence>
<dbReference type="AlphaFoldDB" id="A0AAD8UYY4"/>
<gene>
    <name evidence="2" type="ORF">LY79DRAFT_86766</name>
</gene>
<dbReference type="Proteomes" id="UP001230504">
    <property type="component" value="Unassembled WGS sequence"/>
</dbReference>
<feature type="signal peptide" evidence="1">
    <location>
        <begin position="1"/>
        <end position="17"/>
    </location>
</feature>
<organism evidence="2 3">
    <name type="scientific">Colletotrichum navitas</name>
    <dbReference type="NCBI Taxonomy" id="681940"/>
    <lineage>
        <taxon>Eukaryota</taxon>
        <taxon>Fungi</taxon>
        <taxon>Dikarya</taxon>
        <taxon>Ascomycota</taxon>
        <taxon>Pezizomycotina</taxon>
        <taxon>Sordariomycetes</taxon>
        <taxon>Hypocreomycetidae</taxon>
        <taxon>Glomerellales</taxon>
        <taxon>Glomerellaceae</taxon>
        <taxon>Colletotrichum</taxon>
        <taxon>Colletotrichum graminicola species complex</taxon>
    </lineage>
</organism>
<proteinExistence type="predicted"/>
<reference evidence="2" key="1">
    <citation type="submission" date="2021-06" db="EMBL/GenBank/DDBJ databases">
        <title>Comparative genomics, transcriptomics and evolutionary studies reveal genomic signatures of adaptation to plant cell wall in hemibiotrophic fungi.</title>
        <authorList>
            <consortium name="DOE Joint Genome Institute"/>
            <person name="Baroncelli R."/>
            <person name="Diaz J.F."/>
            <person name="Benocci T."/>
            <person name="Peng M."/>
            <person name="Battaglia E."/>
            <person name="Haridas S."/>
            <person name="Andreopoulos W."/>
            <person name="Labutti K."/>
            <person name="Pangilinan J."/>
            <person name="Floch G.L."/>
            <person name="Makela M.R."/>
            <person name="Henrissat B."/>
            <person name="Grigoriev I.V."/>
            <person name="Crouch J.A."/>
            <person name="De Vries R.P."/>
            <person name="Sukno S.A."/>
            <person name="Thon M.R."/>
        </authorList>
    </citation>
    <scope>NUCLEOTIDE SEQUENCE</scope>
    <source>
        <strain evidence="2">CBS 125086</strain>
    </source>
</reference>
<comment type="caution">
    <text evidence="2">The sequence shown here is derived from an EMBL/GenBank/DDBJ whole genome shotgun (WGS) entry which is preliminary data.</text>
</comment>
<evidence type="ECO:0008006" key="4">
    <source>
        <dbReference type="Google" id="ProtNLM"/>
    </source>
</evidence>
<protein>
    <recommendedName>
        <fullName evidence="4">Secreted protein</fullName>
    </recommendedName>
</protein>
<evidence type="ECO:0000256" key="1">
    <source>
        <dbReference type="SAM" id="SignalP"/>
    </source>
</evidence>
<keyword evidence="1" id="KW-0732">Signal</keyword>
<dbReference type="EMBL" id="JAHLJV010000136">
    <property type="protein sequence ID" value="KAK1569403.1"/>
    <property type="molecule type" value="Genomic_DNA"/>
</dbReference>
<accession>A0AAD8UYY4</accession>
<feature type="chain" id="PRO_5042096930" description="Secreted protein" evidence="1">
    <location>
        <begin position="18"/>
        <end position="91"/>
    </location>
</feature>
<keyword evidence="3" id="KW-1185">Reference proteome</keyword>
<dbReference type="GeneID" id="85449416"/>